<dbReference type="Proteomes" id="UP000600918">
    <property type="component" value="Unassembled WGS sequence"/>
</dbReference>
<sequence>MGCLPGPTRRLVENFGYKGDLGVHRPVGSGKTSSGASTSTTTTITTVITAITTTITTTTTTTTITILITTATTANDNFIEFHPPPIGDIAIGFVNETIDDLIDDLIDDPLRNNHAHHHI</sequence>
<proteinExistence type="predicted"/>
<protein>
    <submittedName>
        <fullName evidence="1">Uncharacterized protein</fullName>
    </submittedName>
</protein>
<organism evidence="1 2">
    <name type="scientific">Vespula pensylvanica</name>
    <name type="common">Western yellow jacket</name>
    <name type="synonym">Wasp</name>
    <dbReference type="NCBI Taxonomy" id="30213"/>
    <lineage>
        <taxon>Eukaryota</taxon>
        <taxon>Metazoa</taxon>
        <taxon>Ecdysozoa</taxon>
        <taxon>Arthropoda</taxon>
        <taxon>Hexapoda</taxon>
        <taxon>Insecta</taxon>
        <taxon>Pterygota</taxon>
        <taxon>Neoptera</taxon>
        <taxon>Endopterygota</taxon>
        <taxon>Hymenoptera</taxon>
        <taxon>Apocrita</taxon>
        <taxon>Aculeata</taxon>
        <taxon>Vespoidea</taxon>
        <taxon>Vespidae</taxon>
        <taxon>Vespinae</taxon>
        <taxon>Vespula</taxon>
    </lineage>
</organism>
<evidence type="ECO:0000313" key="1">
    <source>
        <dbReference type="EMBL" id="KAF7392308.1"/>
    </source>
</evidence>
<reference evidence="1" key="1">
    <citation type="journal article" date="2020" name="G3 (Bethesda)">
        <title>High-Quality Assemblies for Three Invasive Social Wasps from the &lt;i&gt;Vespula&lt;/i&gt; Genus.</title>
        <authorList>
            <person name="Harrop T.W.R."/>
            <person name="Guhlin J."/>
            <person name="McLaughlin G.M."/>
            <person name="Permina E."/>
            <person name="Stockwell P."/>
            <person name="Gilligan J."/>
            <person name="Le Lec M.F."/>
            <person name="Gruber M.A.M."/>
            <person name="Quinn O."/>
            <person name="Lovegrove M."/>
            <person name="Duncan E.J."/>
            <person name="Remnant E.J."/>
            <person name="Van Eeckhoven J."/>
            <person name="Graham B."/>
            <person name="Knapp R.A."/>
            <person name="Langford K.W."/>
            <person name="Kronenberg Z."/>
            <person name="Press M.O."/>
            <person name="Eacker S.M."/>
            <person name="Wilson-Rankin E.E."/>
            <person name="Purcell J."/>
            <person name="Lester P.J."/>
            <person name="Dearden P.K."/>
        </authorList>
    </citation>
    <scope>NUCLEOTIDE SEQUENCE</scope>
    <source>
        <strain evidence="1">Volc-1</strain>
    </source>
</reference>
<gene>
    <name evidence="1" type="ORF">H0235_017307</name>
</gene>
<evidence type="ECO:0000313" key="2">
    <source>
        <dbReference type="Proteomes" id="UP000600918"/>
    </source>
</evidence>
<dbReference type="EMBL" id="JACSDY010000022">
    <property type="protein sequence ID" value="KAF7392308.1"/>
    <property type="molecule type" value="Genomic_DNA"/>
</dbReference>
<keyword evidence="2" id="KW-1185">Reference proteome</keyword>
<accession>A0A834JNV4</accession>
<comment type="caution">
    <text evidence="1">The sequence shown here is derived from an EMBL/GenBank/DDBJ whole genome shotgun (WGS) entry which is preliminary data.</text>
</comment>
<dbReference type="AlphaFoldDB" id="A0A834JNV4"/>
<name>A0A834JNV4_VESPE</name>